<evidence type="ECO:0000313" key="2">
    <source>
        <dbReference type="EMBL" id="ORX59792.1"/>
    </source>
</evidence>
<sequence length="267" mass="30833">MWFLIVTSLFVTLLTAAPLAPQTWADSNQLAFLNDIIQDDVITHYENMVDDVFSHHREQMLLRLARANHQPEELVSLLAPQANAILQRDPQEVCLEQMPGMIAEQLHQMHNMVFQMVGPTVKQLLPEYLTIDMAQPDKDLPSQLHLLNVAMEDHVSRGLLHARLEHKVALRLLTCELDQQQSEAPHFTTDPNLPLSWFSRLWQSVSPQAHRVKFLYEEQMSLDPTQSFDMPPTLLRDFLDALTDHIHDEWQLRSEDLAQLIQVDLTD</sequence>
<dbReference type="STRING" id="101127.A0A1X2GS02"/>
<proteinExistence type="predicted"/>
<gene>
    <name evidence="2" type="ORF">DM01DRAFT_1381307</name>
</gene>
<dbReference type="EMBL" id="MCGT01000005">
    <property type="protein sequence ID" value="ORX59792.1"/>
    <property type="molecule type" value="Genomic_DNA"/>
</dbReference>
<feature type="signal peptide" evidence="1">
    <location>
        <begin position="1"/>
        <end position="25"/>
    </location>
</feature>
<accession>A0A1X2GS02</accession>
<dbReference type="Proteomes" id="UP000242146">
    <property type="component" value="Unassembled WGS sequence"/>
</dbReference>
<evidence type="ECO:0000313" key="3">
    <source>
        <dbReference type="Proteomes" id="UP000242146"/>
    </source>
</evidence>
<name>A0A1X2GS02_9FUNG</name>
<reference evidence="2 3" key="1">
    <citation type="submission" date="2016-07" db="EMBL/GenBank/DDBJ databases">
        <title>Pervasive Adenine N6-methylation of Active Genes in Fungi.</title>
        <authorList>
            <consortium name="DOE Joint Genome Institute"/>
            <person name="Mondo S.J."/>
            <person name="Dannebaum R.O."/>
            <person name="Kuo R.C."/>
            <person name="Labutti K."/>
            <person name="Haridas S."/>
            <person name="Kuo A."/>
            <person name="Salamov A."/>
            <person name="Ahrendt S.R."/>
            <person name="Lipzen A."/>
            <person name="Sullivan W."/>
            <person name="Andreopoulos W.B."/>
            <person name="Clum A."/>
            <person name="Lindquist E."/>
            <person name="Daum C."/>
            <person name="Ramamoorthy G.K."/>
            <person name="Gryganskyi A."/>
            <person name="Culley D."/>
            <person name="Magnuson J.K."/>
            <person name="James T.Y."/>
            <person name="O'Malley M.A."/>
            <person name="Stajich J.E."/>
            <person name="Spatafora J.W."/>
            <person name="Visel A."/>
            <person name="Grigoriev I.V."/>
        </authorList>
    </citation>
    <scope>NUCLEOTIDE SEQUENCE [LARGE SCALE GENOMIC DNA]</scope>
    <source>
        <strain evidence="2 3">NRRL 3301</strain>
    </source>
</reference>
<dbReference type="AlphaFoldDB" id="A0A1X2GS02"/>
<organism evidence="2 3">
    <name type="scientific">Hesseltinella vesiculosa</name>
    <dbReference type="NCBI Taxonomy" id="101127"/>
    <lineage>
        <taxon>Eukaryota</taxon>
        <taxon>Fungi</taxon>
        <taxon>Fungi incertae sedis</taxon>
        <taxon>Mucoromycota</taxon>
        <taxon>Mucoromycotina</taxon>
        <taxon>Mucoromycetes</taxon>
        <taxon>Mucorales</taxon>
        <taxon>Cunninghamellaceae</taxon>
        <taxon>Hesseltinella</taxon>
    </lineage>
</organism>
<protein>
    <submittedName>
        <fullName evidence="2">Uncharacterized protein</fullName>
    </submittedName>
</protein>
<keyword evidence="1" id="KW-0732">Signal</keyword>
<evidence type="ECO:0000256" key="1">
    <source>
        <dbReference type="SAM" id="SignalP"/>
    </source>
</evidence>
<dbReference type="OrthoDB" id="2248195at2759"/>
<feature type="chain" id="PRO_5012981931" evidence="1">
    <location>
        <begin position="26"/>
        <end position="267"/>
    </location>
</feature>
<comment type="caution">
    <text evidence="2">The sequence shown here is derived from an EMBL/GenBank/DDBJ whole genome shotgun (WGS) entry which is preliminary data.</text>
</comment>
<keyword evidence="3" id="KW-1185">Reference proteome</keyword>